<evidence type="ECO:0000256" key="1">
    <source>
        <dbReference type="SAM" id="MobiDB-lite"/>
    </source>
</evidence>
<reference evidence="2 3" key="1">
    <citation type="journal article" date="2024" name="BMC Genomics">
        <title>De novo assembly and annotation of Popillia japonica's genome with initial clues to its potential as an invasive pest.</title>
        <authorList>
            <person name="Cucini C."/>
            <person name="Boschi S."/>
            <person name="Funari R."/>
            <person name="Cardaioli E."/>
            <person name="Iannotti N."/>
            <person name="Marturano G."/>
            <person name="Paoli F."/>
            <person name="Bruttini M."/>
            <person name="Carapelli A."/>
            <person name="Frati F."/>
            <person name="Nardi F."/>
        </authorList>
    </citation>
    <scope>NUCLEOTIDE SEQUENCE [LARGE SCALE GENOMIC DNA]</scope>
    <source>
        <strain evidence="2">DMR45628</strain>
    </source>
</reference>
<evidence type="ECO:0000313" key="3">
    <source>
        <dbReference type="Proteomes" id="UP001458880"/>
    </source>
</evidence>
<organism evidence="2 3">
    <name type="scientific">Popillia japonica</name>
    <name type="common">Japanese beetle</name>
    <dbReference type="NCBI Taxonomy" id="7064"/>
    <lineage>
        <taxon>Eukaryota</taxon>
        <taxon>Metazoa</taxon>
        <taxon>Ecdysozoa</taxon>
        <taxon>Arthropoda</taxon>
        <taxon>Hexapoda</taxon>
        <taxon>Insecta</taxon>
        <taxon>Pterygota</taxon>
        <taxon>Neoptera</taxon>
        <taxon>Endopterygota</taxon>
        <taxon>Coleoptera</taxon>
        <taxon>Polyphaga</taxon>
        <taxon>Scarabaeiformia</taxon>
        <taxon>Scarabaeidae</taxon>
        <taxon>Rutelinae</taxon>
        <taxon>Popillia</taxon>
    </lineage>
</organism>
<name>A0AAW1JCQ6_POPJA</name>
<feature type="compositionally biased region" description="Basic and acidic residues" evidence="1">
    <location>
        <begin position="7"/>
        <end position="19"/>
    </location>
</feature>
<feature type="region of interest" description="Disordered" evidence="1">
    <location>
        <begin position="89"/>
        <end position="116"/>
    </location>
</feature>
<dbReference type="AlphaFoldDB" id="A0AAW1JCQ6"/>
<gene>
    <name evidence="2" type="ORF">QE152_g31313</name>
</gene>
<dbReference type="Proteomes" id="UP001458880">
    <property type="component" value="Unassembled WGS sequence"/>
</dbReference>
<dbReference type="EMBL" id="JASPKY010000440">
    <property type="protein sequence ID" value="KAK9700319.1"/>
    <property type="molecule type" value="Genomic_DNA"/>
</dbReference>
<protein>
    <submittedName>
        <fullName evidence="2">Uncharacterized protein</fullName>
    </submittedName>
</protein>
<comment type="caution">
    <text evidence="2">The sequence shown here is derived from an EMBL/GenBank/DDBJ whole genome shotgun (WGS) entry which is preliminary data.</text>
</comment>
<evidence type="ECO:0000313" key="2">
    <source>
        <dbReference type="EMBL" id="KAK9700319.1"/>
    </source>
</evidence>
<accession>A0AAW1JCQ6</accession>
<keyword evidence="3" id="KW-1185">Reference proteome</keyword>
<sequence>MVSNVESRSRKSSSKEKKSTSATTSEEEEESVDDMVYLLPTKAFHTRSNRNVKTNLSTFLDDSDSENEDVAMEKLAAAISDLFTGRVVSESSKSEHSSEGEEEPEEEVKSKPSVSAQSEISNYKKSTYILIDAKDSLNFTITPTFLKVLNELFTLYSNKTLSIAYNKKSINLINDIGPHTKVELFENRGSKSIENSFLMCSKTYEPLDSCPNSPSKSNYLITDFINDDFTDDRDSYTDETGKTDLELALDMETTNSLEFPFYGTPKN</sequence>
<proteinExistence type="predicted"/>
<feature type="region of interest" description="Disordered" evidence="1">
    <location>
        <begin position="1"/>
        <end position="34"/>
    </location>
</feature>